<evidence type="ECO:0000256" key="1">
    <source>
        <dbReference type="SAM" id="MobiDB-lite"/>
    </source>
</evidence>
<reference evidence="2" key="1">
    <citation type="submission" date="2013-05" db="EMBL/GenBank/DDBJ databases">
        <title>Genome assembly of Cystobacter fuscus DSM 2262.</title>
        <authorList>
            <person name="Sharma G."/>
            <person name="Khatri I."/>
            <person name="Kaur C."/>
            <person name="Mayilraj S."/>
            <person name="Subramanian S."/>
        </authorList>
    </citation>
    <scope>NUCLEOTIDE SEQUENCE [LARGE SCALE GENOMIC DNA]</scope>
    <source>
        <strain evidence="2">DSM 2262</strain>
    </source>
</reference>
<organism evidence="2 3">
    <name type="scientific">Cystobacter fuscus (strain ATCC 25194 / DSM 2262 / NBRC 100088 / M29)</name>
    <dbReference type="NCBI Taxonomy" id="1242864"/>
    <lineage>
        <taxon>Bacteria</taxon>
        <taxon>Pseudomonadati</taxon>
        <taxon>Myxococcota</taxon>
        <taxon>Myxococcia</taxon>
        <taxon>Myxococcales</taxon>
        <taxon>Cystobacterineae</taxon>
        <taxon>Archangiaceae</taxon>
        <taxon>Cystobacter</taxon>
    </lineage>
</organism>
<dbReference type="InterPro" id="IPR050582">
    <property type="entry name" value="HAD-like_SerB"/>
</dbReference>
<evidence type="ECO:0000313" key="3">
    <source>
        <dbReference type="Proteomes" id="UP000011682"/>
    </source>
</evidence>
<dbReference type="Gene3D" id="3.40.50.1000">
    <property type="entry name" value="HAD superfamily/HAD-like"/>
    <property type="match status" value="2"/>
</dbReference>
<protein>
    <submittedName>
        <fullName evidence="2">Uncharacterized protein</fullName>
    </submittedName>
</protein>
<dbReference type="SUPFAM" id="SSF56784">
    <property type="entry name" value="HAD-like"/>
    <property type="match status" value="1"/>
</dbReference>
<dbReference type="AlphaFoldDB" id="S9NYE5"/>
<name>S9NYE5_CYSF2</name>
<dbReference type="eggNOG" id="COG0560">
    <property type="taxonomic scope" value="Bacteria"/>
</dbReference>
<proteinExistence type="predicted"/>
<dbReference type="PANTHER" id="PTHR43344">
    <property type="entry name" value="PHOSPHOSERINE PHOSPHATASE"/>
    <property type="match status" value="1"/>
</dbReference>
<dbReference type="EMBL" id="ANAH02000064">
    <property type="protein sequence ID" value="EPX57240.1"/>
    <property type="molecule type" value="Genomic_DNA"/>
</dbReference>
<dbReference type="InterPro" id="IPR036412">
    <property type="entry name" value="HAD-like_sf"/>
</dbReference>
<comment type="caution">
    <text evidence="2">The sequence shown here is derived from an EMBL/GenBank/DDBJ whole genome shotgun (WGS) entry which is preliminary data.</text>
</comment>
<evidence type="ECO:0000313" key="2">
    <source>
        <dbReference type="EMBL" id="EPX57240.1"/>
    </source>
</evidence>
<keyword evidence="3" id="KW-1185">Reference proteome</keyword>
<gene>
    <name evidence="2" type="ORF">D187_006994</name>
</gene>
<feature type="region of interest" description="Disordered" evidence="1">
    <location>
        <begin position="45"/>
        <end position="66"/>
    </location>
</feature>
<dbReference type="InterPro" id="IPR023214">
    <property type="entry name" value="HAD_sf"/>
</dbReference>
<accession>S9NYE5</accession>
<sequence length="460" mass="50113">MALIDVTRVGFDNAPMPTPRSVPMSGPLSLLVLAGCLASAPLACTGPQGPEGPTGPKGADGPVTPRRLLDDKLGRWLPDNRERLNALIRDVGIASPTFDPRNRPVAVFDWDNTLVKNDLGDATFFWMLRHDKVLQPAGKDWSTTSRHLTAEARAALTSACDPAGEPGQPLRTSEHAACADELVSIYSSGKTRAAQAAWDKQLTLTLNTSYAWVAQLQAGHTPEEVRGFARSAYAENAFNPVGTTQTVGSVTGLAYHVRVYEEMVDLVETMQDNGFDVWVLTASPQFVIDAVSEQLIGVKPNRVVGIRSVTDAQGQLTAHLQGCGPMADGEDTLITYDQGKRCWINKVIYHQPAEQQLARQPDEHQRQVFAAGDSDTDLAFLQDATRLKLVLNRNKVQLMCNAYANARGTWLVQPMFVRPAAQAANPYPCTTAVDAAGQPLVDEDGHRFTEDFEDRVFLLP</sequence>
<dbReference type="Pfam" id="PF12710">
    <property type="entry name" value="HAD"/>
    <property type="match status" value="1"/>
</dbReference>
<dbReference type="Proteomes" id="UP000011682">
    <property type="component" value="Unassembled WGS sequence"/>
</dbReference>